<sequence length="1010" mass="108838">MSIMSNMNFGSRCGRKTLVVAISLMIAGLANAQSTSGSIFGQVPASAGEVVVVKSTSGLTRNALVDASGHYSINNLPVSSYDVTLQRAGKKVAQRSDVSIRVGSGSNVSFTESDISSASAKNLASVTVSANRLPIIDVTSTDSRSVITAEELAVLPLGRSTQAIALLAPGAVAGSSHFTGPLGTGLVAFGGSSVTENAYYINGMNVTDPLNGLGGIDLPYGSIEQVQTLTGGYSAAYGRSDGGVINQVGKRGTNQWHFGGQILWTPKWAKANPENIYFPPAAGNSAGDIYSYQHDNKTWTAVESAYLGGPIIKDKLFFFGSVEGSKSSGSGVSPASSTATQDNYHYIDPKWYAKLDWNINENNILEFTDASNKHQFGGNSYAYDYQTHEKGDFVSENAPFKTSAQMWIAKYTGYITDNLTVTAQFGKQVTDYYTQLPNSFNPDLAALYGSNLQNPKYSGGGGGITNTQNVYSSTNPAHQTRGANYRLDVTYKIGSHTITAGIDNQRTQDVDDGSVIPTNAGYAWAYNKMPNGVTDIVAGAVGATGIYPGGADGYYVSKYVFSSSATVRVEQHAQYLEDAWQVNDRLLLKLGLRNDQFTNYNNNNQAYIRETKPQWAPRLGASWDVNGDSSLKIYANAGRYYLAMPTSVALRGANGSLYSDIYYTYTGIDPTTGYPTGLTPVDTANGPGVAYSGNGEDGTPPDPHTVTSKSLKAEYQDEYVAGFDRQFNKTWVFGAKATLRRLKNAIDDTCQGDVFAAQATAEGLDPSNVRGCYFINPGRAADILVPDGNGGYGEMHVSGEALGLPHLKRSYYALNLYLEHPFDGKFWGRIDYTFSRSYGNSEGQVKSDTGQDGIAATIDWDYPQIMEYANGRLPNDRTHQLKAFGSWTINPQWTLSANISIASGSPTSCYGLYGPDQTAPNYGNGSYHWCNGVPVPAGSAGDLPWQHIISINGAYRPAFAGHKLAFNIDIYNVLNEQNTTTISQTNDSNYKLVEAMETPRYIRFGVTYDF</sequence>
<organism evidence="11 12">
    <name type="scientific">Rhodanobacter glycinis</name>
    <dbReference type="NCBI Taxonomy" id="582702"/>
    <lineage>
        <taxon>Bacteria</taxon>
        <taxon>Pseudomonadati</taxon>
        <taxon>Pseudomonadota</taxon>
        <taxon>Gammaproteobacteria</taxon>
        <taxon>Lysobacterales</taxon>
        <taxon>Rhodanobacteraceae</taxon>
        <taxon>Rhodanobacter</taxon>
    </lineage>
</organism>
<comment type="similarity">
    <text evidence="7">Belongs to the TonB-dependent receptor family.</text>
</comment>
<dbReference type="InterPro" id="IPR012910">
    <property type="entry name" value="Plug_dom"/>
</dbReference>
<dbReference type="Gene3D" id="2.40.170.20">
    <property type="entry name" value="TonB-dependent receptor, beta-barrel domain"/>
    <property type="match status" value="1"/>
</dbReference>
<dbReference type="PANTHER" id="PTHR30069:SF46">
    <property type="entry name" value="OAR PROTEIN"/>
    <property type="match status" value="1"/>
</dbReference>
<proteinExistence type="inferred from homology"/>
<dbReference type="Gene3D" id="2.170.130.10">
    <property type="entry name" value="TonB-dependent receptor, plug domain"/>
    <property type="match status" value="1"/>
</dbReference>
<evidence type="ECO:0000256" key="2">
    <source>
        <dbReference type="ARBA" id="ARBA00022448"/>
    </source>
</evidence>
<evidence type="ECO:0000256" key="7">
    <source>
        <dbReference type="PROSITE-ProRule" id="PRU01360"/>
    </source>
</evidence>
<protein>
    <submittedName>
        <fullName evidence="11">TonB-dependent receptor</fullName>
    </submittedName>
</protein>
<gene>
    <name evidence="11" type="ORF">CS053_07745</name>
</gene>
<reference evidence="11 12" key="1">
    <citation type="submission" date="2019-08" db="EMBL/GenBank/DDBJ databases">
        <title>Complete genome sequence of Rhodanobacter glycinis strain T01E-68 isolated from tomato root.</title>
        <authorList>
            <person name="Weon H.-Y."/>
            <person name="Lee S.A."/>
        </authorList>
    </citation>
    <scope>NUCLEOTIDE SEQUENCE [LARGE SCALE GENOMIC DNA]</scope>
    <source>
        <strain evidence="11 12">T01E-68</strain>
    </source>
</reference>
<dbReference type="Pfam" id="PF07715">
    <property type="entry name" value="Plug"/>
    <property type="match status" value="1"/>
</dbReference>
<dbReference type="Proteomes" id="UP000321807">
    <property type="component" value="Chromosome"/>
</dbReference>
<dbReference type="Pfam" id="PF13620">
    <property type="entry name" value="CarboxypepD_reg"/>
    <property type="match status" value="1"/>
</dbReference>
<dbReference type="PROSITE" id="PS52016">
    <property type="entry name" value="TONB_DEPENDENT_REC_3"/>
    <property type="match status" value="1"/>
</dbReference>
<dbReference type="InterPro" id="IPR057601">
    <property type="entry name" value="Oar-like_b-barrel"/>
</dbReference>
<dbReference type="InterPro" id="IPR013784">
    <property type="entry name" value="Carb-bd-like_fold"/>
</dbReference>
<dbReference type="InterPro" id="IPR036942">
    <property type="entry name" value="Beta-barrel_TonB_sf"/>
</dbReference>
<dbReference type="Gene3D" id="2.60.40.1120">
    <property type="entry name" value="Carboxypeptidase-like, regulatory domain"/>
    <property type="match status" value="1"/>
</dbReference>
<feature type="chain" id="PRO_5022941080" evidence="8">
    <location>
        <begin position="33"/>
        <end position="1010"/>
    </location>
</feature>
<dbReference type="GO" id="GO:0015344">
    <property type="term" value="F:siderophore uptake transmembrane transporter activity"/>
    <property type="evidence" value="ECO:0007669"/>
    <property type="project" value="TreeGrafter"/>
</dbReference>
<keyword evidence="6 7" id="KW-0998">Cell outer membrane</keyword>
<keyword evidence="3 7" id="KW-1134">Transmembrane beta strand</keyword>
<keyword evidence="11" id="KW-0675">Receptor</keyword>
<feature type="domain" description="TonB-dependent transporter Oar-like beta-barrel" evidence="10">
    <location>
        <begin position="342"/>
        <end position="605"/>
    </location>
</feature>
<dbReference type="InterPro" id="IPR037066">
    <property type="entry name" value="Plug_dom_sf"/>
</dbReference>
<dbReference type="SUPFAM" id="SSF49452">
    <property type="entry name" value="Starch-binding domain-like"/>
    <property type="match status" value="1"/>
</dbReference>
<dbReference type="SUPFAM" id="SSF56935">
    <property type="entry name" value="Porins"/>
    <property type="match status" value="1"/>
</dbReference>
<dbReference type="GO" id="GO:0030246">
    <property type="term" value="F:carbohydrate binding"/>
    <property type="evidence" value="ECO:0007669"/>
    <property type="project" value="InterPro"/>
</dbReference>
<evidence type="ECO:0000313" key="11">
    <source>
        <dbReference type="EMBL" id="QEE24411.1"/>
    </source>
</evidence>
<evidence type="ECO:0000313" key="12">
    <source>
        <dbReference type="Proteomes" id="UP000321807"/>
    </source>
</evidence>
<dbReference type="GO" id="GO:0009279">
    <property type="term" value="C:cell outer membrane"/>
    <property type="evidence" value="ECO:0007669"/>
    <property type="project" value="UniProtKB-SubCell"/>
</dbReference>
<feature type="signal peptide" evidence="8">
    <location>
        <begin position="1"/>
        <end position="32"/>
    </location>
</feature>
<evidence type="ECO:0000256" key="6">
    <source>
        <dbReference type="ARBA" id="ARBA00023237"/>
    </source>
</evidence>
<evidence type="ECO:0000256" key="5">
    <source>
        <dbReference type="ARBA" id="ARBA00023136"/>
    </source>
</evidence>
<comment type="subcellular location">
    <subcellularLocation>
        <location evidence="1 7">Cell outer membrane</location>
        <topology evidence="1 7">Multi-pass membrane protein</topology>
    </subcellularLocation>
</comment>
<keyword evidence="5 7" id="KW-0472">Membrane</keyword>
<dbReference type="GO" id="GO:0044718">
    <property type="term" value="P:siderophore transmembrane transport"/>
    <property type="evidence" value="ECO:0007669"/>
    <property type="project" value="TreeGrafter"/>
</dbReference>
<evidence type="ECO:0000256" key="8">
    <source>
        <dbReference type="SAM" id="SignalP"/>
    </source>
</evidence>
<dbReference type="AlphaFoldDB" id="A0A5B9E172"/>
<dbReference type="InterPro" id="IPR039426">
    <property type="entry name" value="TonB-dep_rcpt-like"/>
</dbReference>
<dbReference type="KEGG" id="rgl:CS053_07745"/>
<evidence type="ECO:0000256" key="4">
    <source>
        <dbReference type="ARBA" id="ARBA00022692"/>
    </source>
</evidence>
<evidence type="ECO:0000256" key="3">
    <source>
        <dbReference type="ARBA" id="ARBA00022452"/>
    </source>
</evidence>
<evidence type="ECO:0000259" key="9">
    <source>
        <dbReference type="Pfam" id="PF07715"/>
    </source>
</evidence>
<dbReference type="PANTHER" id="PTHR30069">
    <property type="entry name" value="TONB-DEPENDENT OUTER MEMBRANE RECEPTOR"/>
    <property type="match status" value="1"/>
</dbReference>
<evidence type="ECO:0000256" key="1">
    <source>
        <dbReference type="ARBA" id="ARBA00004571"/>
    </source>
</evidence>
<accession>A0A5B9E172</accession>
<dbReference type="Pfam" id="PF25183">
    <property type="entry name" value="OMP_b-brl_4"/>
    <property type="match status" value="1"/>
</dbReference>
<keyword evidence="8" id="KW-0732">Signal</keyword>
<dbReference type="EMBL" id="CP042807">
    <property type="protein sequence ID" value="QEE24411.1"/>
    <property type="molecule type" value="Genomic_DNA"/>
</dbReference>
<evidence type="ECO:0000259" key="10">
    <source>
        <dbReference type="Pfam" id="PF25183"/>
    </source>
</evidence>
<feature type="domain" description="TonB-dependent receptor plug" evidence="9">
    <location>
        <begin position="140"/>
        <end position="243"/>
    </location>
</feature>
<keyword evidence="2 7" id="KW-0813">Transport</keyword>
<keyword evidence="4 7" id="KW-0812">Transmembrane</keyword>
<name>A0A5B9E172_9GAMM</name>